<evidence type="ECO:0000259" key="10">
    <source>
        <dbReference type="PROSITE" id="PS50157"/>
    </source>
</evidence>
<feature type="domain" description="C2H2-type" evidence="10">
    <location>
        <begin position="114"/>
        <end position="143"/>
    </location>
</feature>
<name>A0A183A8G4_9TREM</name>
<evidence type="ECO:0000313" key="13">
    <source>
        <dbReference type="WBParaSite" id="ECPE_0000325201-mRNA-1"/>
    </source>
</evidence>
<dbReference type="GO" id="GO:0031519">
    <property type="term" value="C:PcG protein complex"/>
    <property type="evidence" value="ECO:0007669"/>
    <property type="project" value="TreeGrafter"/>
</dbReference>
<keyword evidence="6" id="KW-0238">DNA-binding</keyword>
<dbReference type="Proteomes" id="UP000272942">
    <property type="component" value="Unassembled WGS sequence"/>
</dbReference>
<feature type="compositionally biased region" description="Polar residues" evidence="9">
    <location>
        <begin position="344"/>
        <end position="354"/>
    </location>
</feature>
<feature type="domain" description="C2H2-type" evidence="10">
    <location>
        <begin position="56"/>
        <end position="83"/>
    </location>
</feature>
<protein>
    <submittedName>
        <fullName evidence="13">Transcriptional repressor protein YY1</fullName>
    </submittedName>
</protein>
<evidence type="ECO:0000313" key="11">
    <source>
        <dbReference type="EMBL" id="VDP68887.1"/>
    </source>
</evidence>
<dbReference type="OrthoDB" id="10264072at2759"/>
<dbReference type="SMART" id="SM00355">
    <property type="entry name" value="ZnF_C2H2"/>
    <property type="match status" value="4"/>
</dbReference>
<reference evidence="13" key="1">
    <citation type="submission" date="2016-06" db="UniProtKB">
        <authorList>
            <consortium name="WormBaseParasite"/>
        </authorList>
    </citation>
    <scope>IDENTIFICATION</scope>
</reference>
<keyword evidence="2" id="KW-0479">Metal-binding</keyword>
<evidence type="ECO:0000256" key="6">
    <source>
        <dbReference type="ARBA" id="ARBA00023125"/>
    </source>
</evidence>
<dbReference type="WBParaSite" id="ECPE_0000325201-mRNA-1">
    <property type="protein sequence ID" value="ECPE_0000325201-mRNA-1"/>
    <property type="gene ID" value="ECPE_0000325201"/>
</dbReference>
<evidence type="ECO:0000256" key="2">
    <source>
        <dbReference type="ARBA" id="ARBA00022723"/>
    </source>
</evidence>
<sequence length="452" mass="49151">MATVVTATIGATSGLRAAEMTEHHRTVICPQLGCGKTFRDTAAMRKHLHTHGPRVHICGECGKAFVESSKLKRHQLVHTGEKPYQCTFEGCGKRFSLDFNLRTHLRIHTGDRPYPCPQPGCSKRFAQSTNLKSHLATHSKVRSLATPSLMNGTHARTHSLAHLQRHQHPNRPQTAPSTVIQSRFGTPQLTAGSLGTGTCVDSRSPRSLTNLARPVYHSFSSDEVDTGAPESLYPMTDGNWSFLSSPHTSIGSNSSPDSGLSFPSTPPGLLSLTTSPVPASRRIPLRSPIASAPSGNPRSSTASSLISLVTNASSRRLEQDVNCSGDNHAGLTVSLALPVAVPNRSMQPSDSDSIMTVKPDTDVTRRSSLLNKPERSKDRTQSPDRRSHLRGPRRTPARVIPYPPTSNTHQHTNHHPSRPSTTRSYTTRAKTRLLHNGAVNTRKRAAVQLKKS</sequence>
<feature type="domain" description="C2H2-type" evidence="10">
    <location>
        <begin position="84"/>
        <end position="113"/>
    </location>
</feature>
<feature type="domain" description="C2H2-type" evidence="10">
    <location>
        <begin position="27"/>
        <end position="51"/>
    </location>
</feature>
<comment type="subcellular location">
    <subcellularLocation>
        <location evidence="1">Nucleus</location>
    </subcellularLocation>
</comment>
<keyword evidence="3" id="KW-0677">Repeat</keyword>
<evidence type="ECO:0000256" key="3">
    <source>
        <dbReference type="ARBA" id="ARBA00022737"/>
    </source>
</evidence>
<proteinExistence type="predicted"/>
<accession>A0A183A8G4</accession>
<evidence type="ECO:0000256" key="7">
    <source>
        <dbReference type="ARBA" id="ARBA00023242"/>
    </source>
</evidence>
<dbReference type="FunFam" id="3.30.160.60:FF:000109">
    <property type="entry name" value="Transcriptional repressor protein YY1"/>
    <property type="match status" value="1"/>
</dbReference>
<evidence type="ECO:0000256" key="4">
    <source>
        <dbReference type="ARBA" id="ARBA00022771"/>
    </source>
</evidence>
<feature type="region of interest" description="Disordered" evidence="9">
    <location>
        <begin position="246"/>
        <end position="281"/>
    </location>
</feature>
<dbReference type="GO" id="GO:0000981">
    <property type="term" value="F:DNA-binding transcription factor activity, RNA polymerase II-specific"/>
    <property type="evidence" value="ECO:0007669"/>
    <property type="project" value="TreeGrafter"/>
</dbReference>
<evidence type="ECO:0000256" key="5">
    <source>
        <dbReference type="ARBA" id="ARBA00022833"/>
    </source>
</evidence>
<evidence type="ECO:0000256" key="9">
    <source>
        <dbReference type="SAM" id="MobiDB-lite"/>
    </source>
</evidence>
<reference evidence="11 12" key="2">
    <citation type="submission" date="2018-11" db="EMBL/GenBank/DDBJ databases">
        <authorList>
            <consortium name="Pathogen Informatics"/>
        </authorList>
    </citation>
    <scope>NUCLEOTIDE SEQUENCE [LARGE SCALE GENOMIC DNA]</scope>
    <source>
        <strain evidence="11 12">Egypt</strain>
    </source>
</reference>
<dbReference type="SUPFAM" id="SSF57667">
    <property type="entry name" value="beta-beta-alpha zinc fingers"/>
    <property type="match status" value="3"/>
</dbReference>
<keyword evidence="5" id="KW-0862">Zinc</keyword>
<feature type="compositionally biased region" description="Basic residues" evidence="9">
    <location>
        <begin position="387"/>
        <end position="396"/>
    </location>
</feature>
<gene>
    <name evidence="11" type="ORF">ECPE_LOCUS3249</name>
</gene>
<dbReference type="InterPro" id="IPR036236">
    <property type="entry name" value="Znf_C2H2_sf"/>
</dbReference>
<dbReference type="GO" id="GO:0008270">
    <property type="term" value="F:zinc ion binding"/>
    <property type="evidence" value="ECO:0007669"/>
    <property type="project" value="UniProtKB-KW"/>
</dbReference>
<dbReference type="EMBL" id="UZAN01040227">
    <property type="protein sequence ID" value="VDP68887.1"/>
    <property type="molecule type" value="Genomic_DNA"/>
</dbReference>
<dbReference type="PANTHER" id="PTHR14003">
    <property type="entry name" value="TRANSCRIPTIONAL REPRESSOR PROTEIN YY"/>
    <property type="match status" value="1"/>
</dbReference>
<dbReference type="PANTHER" id="PTHR14003:SF19">
    <property type="entry name" value="YY2 TRANSCRIPTION FACTOR"/>
    <property type="match status" value="1"/>
</dbReference>
<dbReference type="PROSITE" id="PS00028">
    <property type="entry name" value="ZINC_FINGER_C2H2_1"/>
    <property type="match status" value="3"/>
</dbReference>
<organism evidence="13">
    <name type="scientific">Echinostoma caproni</name>
    <dbReference type="NCBI Taxonomy" id="27848"/>
    <lineage>
        <taxon>Eukaryota</taxon>
        <taxon>Metazoa</taxon>
        <taxon>Spiralia</taxon>
        <taxon>Lophotrochozoa</taxon>
        <taxon>Platyhelminthes</taxon>
        <taxon>Trematoda</taxon>
        <taxon>Digenea</taxon>
        <taxon>Plagiorchiida</taxon>
        <taxon>Echinostomata</taxon>
        <taxon>Echinostomatoidea</taxon>
        <taxon>Echinostomatidae</taxon>
        <taxon>Echinostoma</taxon>
    </lineage>
</organism>
<evidence type="ECO:0000256" key="8">
    <source>
        <dbReference type="PROSITE-ProRule" id="PRU00042"/>
    </source>
</evidence>
<dbReference type="GO" id="GO:0000785">
    <property type="term" value="C:chromatin"/>
    <property type="evidence" value="ECO:0007669"/>
    <property type="project" value="TreeGrafter"/>
</dbReference>
<feature type="region of interest" description="Disordered" evidence="9">
    <location>
        <begin position="343"/>
        <end position="425"/>
    </location>
</feature>
<dbReference type="InterPro" id="IPR013087">
    <property type="entry name" value="Znf_C2H2_type"/>
</dbReference>
<dbReference type="FunFam" id="3.30.160.60:FF:000125">
    <property type="entry name" value="Putative zinc finger protein 143"/>
    <property type="match status" value="1"/>
</dbReference>
<keyword evidence="7" id="KW-0539">Nucleus</keyword>
<keyword evidence="4 8" id="KW-0863">Zinc-finger</keyword>
<dbReference type="GO" id="GO:0000978">
    <property type="term" value="F:RNA polymerase II cis-regulatory region sequence-specific DNA binding"/>
    <property type="evidence" value="ECO:0007669"/>
    <property type="project" value="TreeGrafter"/>
</dbReference>
<dbReference type="AlphaFoldDB" id="A0A183A8G4"/>
<feature type="compositionally biased region" description="Polar residues" evidence="9">
    <location>
        <begin position="246"/>
        <end position="263"/>
    </location>
</feature>
<keyword evidence="12" id="KW-1185">Reference proteome</keyword>
<dbReference type="PROSITE" id="PS50157">
    <property type="entry name" value="ZINC_FINGER_C2H2_2"/>
    <property type="match status" value="4"/>
</dbReference>
<dbReference type="Gene3D" id="3.30.160.60">
    <property type="entry name" value="Classic Zinc Finger"/>
    <property type="match status" value="4"/>
</dbReference>
<evidence type="ECO:0000313" key="12">
    <source>
        <dbReference type="Proteomes" id="UP000272942"/>
    </source>
</evidence>
<dbReference type="FunFam" id="3.30.160.60:FF:000104">
    <property type="entry name" value="Transcriptional repressor protein YY1"/>
    <property type="match status" value="1"/>
</dbReference>
<evidence type="ECO:0000256" key="1">
    <source>
        <dbReference type="ARBA" id="ARBA00004123"/>
    </source>
</evidence>
<feature type="compositionally biased region" description="Basic and acidic residues" evidence="9">
    <location>
        <begin position="372"/>
        <end position="386"/>
    </location>
</feature>
<dbReference type="Pfam" id="PF00096">
    <property type="entry name" value="zf-C2H2"/>
    <property type="match status" value="4"/>
</dbReference>
<dbReference type="GO" id="GO:0005667">
    <property type="term" value="C:transcription regulator complex"/>
    <property type="evidence" value="ECO:0007669"/>
    <property type="project" value="TreeGrafter"/>
</dbReference>